<sequence>MMGAYDRFIARCKAVVSHPRPPEPPMRLRLHEAGHAVAGHRFGYVQQGIMLREDDTGQTSQRYATGPDDDMSVRLQTEMIISMTGFAVTMEYPEYKTDALRIGGDVQMELVNAAIIHRIDPAMGSTEEIMDALWVRARLMARNNRALVQTVAGRLDRYGSYTGEEIQRILDESMKEIGR</sequence>
<dbReference type="AlphaFoldDB" id="A0A0A0UYR0"/>
<organism evidence="1">
    <name type="scientific">Bifidobacterium breve</name>
    <dbReference type="NCBI Taxonomy" id="1685"/>
    <lineage>
        <taxon>Bacteria</taxon>
        <taxon>Bacillati</taxon>
        <taxon>Actinomycetota</taxon>
        <taxon>Actinomycetes</taxon>
        <taxon>Bifidobacteriales</taxon>
        <taxon>Bifidobacteriaceae</taxon>
        <taxon>Bifidobacterium</taxon>
    </lineage>
</organism>
<dbReference type="InterPro" id="IPR037219">
    <property type="entry name" value="Peptidase_M41-like"/>
</dbReference>
<dbReference type="EMBL" id="KM406416">
    <property type="protein sequence ID" value="AIW55070.1"/>
    <property type="molecule type" value="Genomic_DNA"/>
</dbReference>
<dbReference type="GO" id="GO:0004222">
    <property type="term" value="F:metalloendopeptidase activity"/>
    <property type="evidence" value="ECO:0007669"/>
    <property type="project" value="InterPro"/>
</dbReference>
<geneLocation type="plasmid" evidence="1">
    <name>megaplasmid pMP7017</name>
</geneLocation>
<accession>A0A0A0UYR0</accession>
<name>A0A0A0UYR0_BIFBR</name>
<dbReference type="GO" id="GO:0004176">
    <property type="term" value="F:ATP-dependent peptidase activity"/>
    <property type="evidence" value="ECO:0007669"/>
    <property type="project" value="InterPro"/>
</dbReference>
<dbReference type="GO" id="GO:0006508">
    <property type="term" value="P:proteolysis"/>
    <property type="evidence" value="ECO:0007669"/>
    <property type="project" value="InterPro"/>
</dbReference>
<protein>
    <submittedName>
        <fullName evidence="1">Peptidase M50B-like protein</fullName>
    </submittedName>
</protein>
<gene>
    <name evidence="1" type="ORF">B7017_p0017</name>
</gene>
<keyword evidence="1" id="KW-0614">Plasmid</keyword>
<dbReference type="SUPFAM" id="SSF140990">
    <property type="entry name" value="FtsH protease domain-like"/>
    <property type="match status" value="1"/>
</dbReference>
<proteinExistence type="predicted"/>
<dbReference type="RefSeq" id="WP_052791119.1">
    <property type="nucleotide sequence ID" value="NZ_KM406416.1"/>
</dbReference>
<evidence type="ECO:0000313" key="1">
    <source>
        <dbReference type="EMBL" id="AIW55070.1"/>
    </source>
</evidence>
<dbReference type="GO" id="GO:0005524">
    <property type="term" value="F:ATP binding"/>
    <property type="evidence" value="ECO:0007669"/>
    <property type="project" value="InterPro"/>
</dbReference>
<reference evidence="1" key="1">
    <citation type="journal article" date="2015" name="Appl. Environ. Microbiol.">
        <title>Discovery of a conjugative megaplasmid in Bifidobacterium breve.</title>
        <authorList>
            <person name="Bottacini F."/>
            <person name="O'Connell Motherway M."/>
            <person name="Casey E."/>
            <person name="McDonnell B."/>
            <person name="Mahony J."/>
            <person name="Ventura M."/>
            <person name="van Sinderen D."/>
        </authorList>
    </citation>
    <scope>NUCLEOTIDE SEQUENCE</scope>
    <source>
        <strain evidence="1">JCM 7017</strain>
        <plasmid evidence="1">megaplasmid pMP7017</plasmid>
    </source>
</reference>